<evidence type="ECO:0000313" key="2">
    <source>
        <dbReference type="Proteomes" id="UP000003959"/>
    </source>
</evidence>
<evidence type="ECO:0008006" key="3">
    <source>
        <dbReference type="Google" id="ProtNLM"/>
    </source>
</evidence>
<proteinExistence type="predicted"/>
<accession>F4Y0J0</accession>
<protein>
    <recommendedName>
        <fullName evidence="3">HNH endonuclease</fullName>
    </recommendedName>
</protein>
<dbReference type="EMBL" id="GL890968">
    <property type="protein sequence ID" value="EGJ29614.1"/>
    <property type="molecule type" value="Genomic_DNA"/>
</dbReference>
<dbReference type="RefSeq" id="WP_008189231.1">
    <property type="nucleotide sequence ID" value="NZ_GL890968.1"/>
</dbReference>
<gene>
    <name evidence="1" type="ORF">LYNGBM3L_61870</name>
</gene>
<name>F4Y0J0_9CYAN</name>
<organism evidence="1 2">
    <name type="scientific">Moorena producens 3L</name>
    <dbReference type="NCBI Taxonomy" id="489825"/>
    <lineage>
        <taxon>Bacteria</taxon>
        <taxon>Bacillati</taxon>
        <taxon>Cyanobacteriota</taxon>
        <taxon>Cyanophyceae</taxon>
        <taxon>Coleofasciculales</taxon>
        <taxon>Coleofasciculaceae</taxon>
        <taxon>Moorena</taxon>
    </lineage>
</organism>
<evidence type="ECO:0000313" key="1">
    <source>
        <dbReference type="EMBL" id="EGJ29614.1"/>
    </source>
</evidence>
<dbReference type="Proteomes" id="UP000003959">
    <property type="component" value="Unassembled WGS sequence"/>
</dbReference>
<keyword evidence="2" id="KW-1185">Reference proteome</keyword>
<dbReference type="HOGENOM" id="CLU_2880954_0_0_3"/>
<sequence length="63" mass="7534">MAYIPISLKNEIDRQDRRYCCYCQTSEANSGIPLTYDHILPQLYWGKEHIFKCLPRLLYLQPI</sequence>
<reference evidence="2" key="1">
    <citation type="journal article" date="2011" name="Proc. Natl. Acad. Sci. U.S.A.">
        <title>Genomic insights into the physiology and ecology of the marine filamentous cyanobacterium Lyngbya majuscula.</title>
        <authorList>
            <person name="Jones A.C."/>
            <person name="Monroe E.A."/>
            <person name="Podell S."/>
            <person name="Hess W.R."/>
            <person name="Klages S."/>
            <person name="Esquenazi E."/>
            <person name="Niessen S."/>
            <person name="Hoover H."/>
            <person name="Rothmann M."/>
            <person name="Lasken R.S."/>
            <person name="Yates J.R.III."/>
            <person name="Reinhardt R."/>
            <person name="Kube M."/>
            <person name="Burkart M.D."/>
            <person name="Allen E.E."/>
            <person name="Dorrestein P.C."/>
            <person name="Gerwick W.H."/>
            <person name="Gerwick L."/>
        </authorList>
    </citation>
    <scope>NUCLEOTIDE SEQUENCE [LARGE SCALE GENOMIC DNA]</scope>
    <source>
        <strain evidence="2">3L</strain>
    </source>
</reference>
<dbReference type="AlphaFoldDB" id="F4Y0J0"/>